<feature type="transmembrane region" description="Helical" evidence="1">
    <location>
        <begin position="40"/>
        <end position="61"/>
    </location>
</feature>
<evidence type="ECO:0000313" key="3">
    <source>
        <dbReference type="Proteomes" id="UP000253410"/>
    </source>
</evidence>
<dbReference type="EMBL" id="QFFJ01000001">
    <property type="protein sequence ID" value="RBL94030.1"/>
    <property type="molecule type" value="Genomic_DNA"/>
</dbReference>
<dbReference type="AlphaFoldDB" id="A0A365Y6B4"/>
<feature type="transmembrane region" description="Helical" evidence="1">
    <location>
        <begin position="206"/>
        <end position="227"/>
    </location>
</feature>
<sequence>MIAQLPFYIPLVFILTTIATLLLFYMAMRASTSAIVRKRSVLILIGLILWLALQGIFAITGVFTATDAMPPRILLWGVLPALITIIVLFLTTGGRAFIDSLPLTNLTYLHMVRIPVEIVLWWLFLNKTIPQLMTFEGRNFDILAGTTAPFVAYYGLQNGKQNRQAVLIWQLIALGLLLNIVFNAILSAPTPFQKFAFDQPNVAIFYFPFSWLPAFIVQVVLFAHLAAIRQLTVKARVVND</sequence>
<organism evidence="2 3">
    <name type="scientific">Chitinophaga flava</name>
    <dbReference type="NCBI Taxonomy" id="2259036"/>
    <lineage>
        <taxon>Bacteria</taxon>
        <taxon>Pseudomonadati</taxon>
        <taxon>Bacteroidota</taxon>
        <taxon>Chitinophagia</taxon>
        <taxon>Chitinophagales</taxon>
        <taxon>Chitinophagaceae</taxon>
        <taxon>Chitinophaga</taxon>
    </lineage>
</organism>
<evidence type="ECO:0000313" key="2">
    <source>
        <dbReference type="EMBL" id="RBL94030.1"/>
    </source>
</evidence>
<accession>A0A365Y6B4</accession>
<reference evidence="2 3" key="1">
    <citation type="submission" date="2018-05" db="EMBL/GenBank/DDBJ databases">
        <title>Chitinophaga sp. K3CV102501T nov., isolated from isolated from a monsoon evergreen broad-leaved forest soil.</title>
        <authorList>
            <person name="Lv Y."/>
        </authorList>
    </citation>
    <scope>NUCLEOTIDE SEQUENCE [LARGE SCALE GENOMIC DNA]</scope>
    <source>
        <strain evidence="2 3">GDMCC 1.1325</strain>
    </source>
</reference>
<feature type="transmembrane region" description="Helical" evidence="1">
    <location>
        <begin position="137"/>
        <end position="156"/>
    </location>
</feature>
<gene>
    <name evidence="2" type="ORF">DF182_16260</name>
</gene>
<evidence type="ECO:0000256" key="1">
    <source>
        <dbReference type="SAM" id="Phobius"/>
    </source>
</evidence>
<keyword evidence="1" id="KW-0472">Membrane</keyword>
<feature type="transmembrane region" description="Helical" evidence="1">
    <location>
        <begin position="73"/>
        <end position="94"/>
    </location>
</feature>
<dbReference type="RefSeq" id="WP_113616698.1">
    <property type="nucleotide sequence ID" value="NZ_QFFJ01000001.1"/>
</dbReference>
<feature type="transmembrane region" description="Helical" evidence="1">
    <location>
        <begin position="168"/>
        <end position="186"/>
    </location>
</feature>
<protein>
    <submittedName>
        <fullName evidence="2">Uncharacterized protein</fullName>
    </submittedName>
</protein>
<feature type="transmembrane region" description="Helical" evidence="1">
    <location>
        <begin position="106"/>
        <end position="125"/>
    </location>
</feature>
<name>A0A365Y6B4_9BACT</name>
<keyword evidence="1" id="KW-1133">Transmembrane helix</keyword>
<keyword evidence="1" id="KW-0812">Transmembrane</keyword>
<proteinExistence type="predicted"/>
<feature type="transmembrane region" description="Helical" evidence="1">
    <location>
        <begin position="6"/>
        <end position="28"/>
    </location>
</feature>
<comment type="caution">
    <text evidence="2">The sequence shown here is derived from an EMBL/GenBank/DDBJ whole genome shotgun (WGS) entry which is preliminary data.</text>
</comment>
<keyword evidence="3" id="KW-1185">Reference proteome</keyword>
<dbReference type="OrthoDB" id="675847at2"/>
<dbReference type="Proteomes" id="UP000253410">
    <property type="component" value="Unassembled WGS sequence"/>
</dbReference>